<keyword evidence="4" id="KW-1185">Reference proteome</keyword>
<reference evidence="3 4" key="1">
    <citation type="submission" date="2021-11" db="EMBL/GenBank/DDBJ databases">
        <title>Black yeast isolated from Biological Soil Crust.</title>
        <authorList>
            <person name="Kurbessoian T."/>
        </authorList>
    </citation>
    <scope>NUCLEOTIDE SEQUENCE [LARGE SCALE GENOMIC DNA]</scope>
    <source>
        <strain evidence="3 4">CCFEE 5522</strain>
    </source>
</reference>
<evidence type="ECO:0000256" key="2">
    <source>
        <dbReference type="SAM" id="Phobius"/>
    </source>
</evidence>
<keyword evidence="2" id="KW-0812">Transmembrane</keyword>
<feature type="transmembrane region" description="Helical" evidence="2">
    <location>
        <begin position="168"/>
        <end position="188"/>
    </location>
</feature>
<sequence>MSPSSFTTPRASPSTTTTTTDIATTLPPELWLEILPHIPYSPKAISTIRLTSVRLNSLLKTHEHTLVADIKRAQFGRQDNSQASSLALFPSLEVTTYAGLRTLHKRLQTLDELHSQWSSLINHCAAGELQWLAGRWQNVHKTGLLLLYRLQDSKTYEAKIALLNTLPATSLACLLFTLISSITILRVVGPAPMHRTYRQADVAARSDVELAFEEMLLGHGPGFFAAMLGGAGGGRRAGAAGDGAEAGWAISVLQAEIASMEDRQLPYPSGAAKPSTLIASLRRALAARAEVQLTQTVSKMWELLSGTAFDAVDQGKMVKLVRGEEIERGMRRMGF</sequence>
<protein>
    <recommendedName>
        <fullName evidence="5">F-box domain-containing protein</fullName>
    </recommendedName>
</protein>
<accession>A0AAV9JBL0</accession>
<dbReference type="EMBL" id="JAVFHQ010000041">
    <property type="protein sequence ID" value="KAK4542531.1"/>
    <property type="molecule type" value="Genomic_DNA"/>
</dbReference>
<proteinExistence type="predicted"/>
<evidence type="ECO:0000256" key="1">
    <source>
        <dbReference type="SAM" id="MobiDB-lite"/>
    </source>
</evidence>
<evidence type="ECO:0000313" key="4">
    <source>
        <dbReference type="Proteomes" id="UP001324427"/>
    </source>
</evidence>
<keyword evidence="2" id="KW-1133">Transmembrane helix</keyword>
<comment type="caution">
    <text evidence="3">The sequence shown here is derived from an EMBL/GenBank/DDBJ whole genome shotgun (WGS) entry which is preliminary data.</text>
</comment>
<organism evidence="3 4">
    <name type="scientific">Oleoguttula mirabilis</name>
    <dbReference type="NCBI Taxonomy" id="1507867"/>
    <lineage>
        <taxon>Eukaryota</taxon>
        <taxon>Fungi</taxon>
        <taxon>Dikarya</taxon>
        <taxon>Ascomycota</taxon>
        <taxon>Pezizomycotina</taxon>
        <taxon>Dothideomycetes</taxon>
        <taxon>Dothideomycetidae</taxon>
        <taxon>Mycosphaerellales</taxon>
        <taxon>Teratosphaeriaceae</taxon>
        <taxon>Oleoguttula</taxon>
    </lineage>
</organism>
<name>A0AAV9JBL0_9PEZI</name>
<feature type="region of interest" description="Disordered" evidence="1">
    <location>
        <begin position="1"/>
        <end position="22"/>
    </location>
</feature>
<keyword evidence="2" id="KW-0472">Membrane</keyword>
<gene>
    <name evidence="3" type="ORF">LTR36_006784</name>
</gene>
<evidence type="ECO:0000313" key="3">
    <source>
        <dbReference type="EMBL" id="KAK4542531.1"/>
    </source>
</evidence>
<evidence type="ECO:0008006" key="5">
    <source>
        <dbReference type="Google" id="ProtNLM"/>
    </source>
</evidence>
<dbReference type="AlphaFoldDB" id="A0AAV9JBL0"/>
<dbReference type="Proteomes" id="UP001324427">
    <property type="component" value="Unassembled WGS sequence"/>
</dbReference>